<dbReference type="AlphaFoldDB" id="A0A0W0VU72"/>
<reference evidence="5 6" key="1">
    <citation type="submission" date="2015-11" db="EMBL/GenBank/DDBJ databases">
        <title>Genomic analysis of 38 Legionella species identifies large and diverse effector repertoires.</title>
        <authorList>
            <person name="Burstein D."/>
            <person name="Amaro F."/>
            <person name="Zusman T."/>
            <person name="Lifshitz Z."/>
            <person name="Cohen O."/>
            <person name="Gilbert J.A."/>
            <person name="Pupko T."/>
            <person name="Shuman H.A."/>
            <person name="Segal G."/>
        </authorList>
    </citation>
    <scope>NUCLEOTIDE SEQUENCE [LARGE SCALE GENOMIC DNA]</scope>
    <source>
        <strain evidence="5 6">ATCC 49751</strain>
    </source>
</reference>
<dbReference type="GO" id="GO:0005829">
    <property type="term" value="C:cytosol"/>
    <property type="evidence" value="ECO:0007669"/>
    <property type="project" value="TreeGrafter"/>
</dbReference>
<keyword evidence="6" id="KW-1185">Reference proteome</keyword>
<feature type="domain" description="Gcp-like" evidence="4">
    <location>
        <begin position="31"/>
        <end position="153"/>
    </location>
</feature>
<dbReference type="GO" id="GO:0002949">
    <property type="term" value="P:tRNA threonylcarbamoyladenosine modification"/>
    <property type="evidence" value="ECO:0007669"/>
    <property type="project" value="InterPro"/>
</dbReference>
<accession>A0A0W0VU72</accession>
<evidence type="ECO:0000256" key="2">
    <source>
        <dbReference type="ARBA" id="ARBA00019012"/>
    </source>
</evidence>
<evidence type="ECO:0000256" key="1">
    <source>
        <dbReference type="ARBA" id="ARBA00010493"/>
    </source>
</evidence>
<sequence>MNLLAIDTSTEYISVGLSVGGKLKNSELRGQRQHAQVILPMIEQLLAEGGLQLSQLDAIVYGRGPGSFTGLRIACSVAKGLAYAHDLPLFPVSSLAAIAEEAFYHTEDDASSVLAMIDARMNQVYWACLAPHQYEVQESVDAVANITVSPVSPLILAGVGFEPYFDQLSPVIQERIIKKCLIYPQAQAMIRIALSGKIQAISAAKASPVYIRNQVTQGEPRG</sequence>
<dbReference type="Gene3D" id="3.30.420.40">
    <property type="match status" value="2"/>
</dbReference>
<dbReference type="InterPro" id="IPR043129">
    <property type="entry name" value="ATPase_NBD"/>
</dbReference>
<dbReference type="PATRIC" id="fig|45067.4.peg.767"/>
<dbReference type="Pfam" id="PF00814">
    <property type="entry name" value="TsaD"/>
    <property type="match status" value="1"/>
</dbReference>
<dbReference type="OrthoDB" id="9809995at2"/>
<evidence type="ECO:0000259" key="4">
    <source>
        <dbReference type="Pfam" id="PF00814"/>
    </source>
</evidence>
<dbReference type="CDD" id="cd24032">
    <property type="entry name" value="ASKHA_NBD_TsaB"/>
    <property type="match status" value="1"/>
</dbReference>
<evidence type="ECO:0000313" key="5">
    <source>
        <dbReference type="EMBL" id="KTD23602.1"/>
    </source>
</evidence>
<dbReference type="PANTHER" id="PTHR11735:SF11">
    <property type="entry name" value="TRNA THREONYLCARBAMOYLADENOSINE BIOSYNTHESIS PROTEIN TSAB"/>
    <property type="match status" value="1"/>
</dbReference>
<protein>
    <recommendedName>
        <fullName evidence="2">tRNA threonylcarbamoyladenosine biosynthesis protein TsaB</fullName>
    </recommendedName>
    <alternativeName>
        <fullName evidence="3">t(6)A37 threonylcarbamoyladenosine biosynthesis protein TsaB</fullName>
    </alternativeName>
</protein>
<proteinExistence type="inferred from homology"/>
<gene>
    <name evidence="5" type="ORF">Llan_0737</name>
</gene>
<dbReference type="InterPro" id="IPR022496">
    <property type="entry name" value="T6A_TsaB"/>
</dbReference>
<dbReference type="SUPFAM" id="SSF53067">
    <property type="entry name" value="Actin-like ATPase domain"/>
    <property type="match status" value="2"/>
</dbReference>
<dbReference type="STRING" id="45067.Llan_0737"/>
<dbReference type="InterPro" id="IPR000905">
    <property type="entry name" value="Gcp-like_dom"/>
</dbReference>
<evidence type="ECO:0000313" key="6">
    <source>
        <dbReference type="Proteomes" id="UP000054869"/>
    </source>
</evidence>
<dbReference type="PANTHER" id="PTHR11735">
    <property type="entry name" value="TRNA N6-ADENOSINE THREONYLCARBAMOYLTRANSFERASE"/>
    <property type="match status" value="1"/>
</dbReference>
<comment type="similarity">
    <text evidence="1">Belongs to the KAE1 / TsaD family. TsaB subfamily.</text>
</comment>
<dbReference type="NCBIfam" id="TIGR03725">
    <property type="entry name" value="T6A_YeaZ"/>
    <property type="match status" value="1"/>
</dbReference>
<dbReference type="Proteomes" id="UP000054869">
    <property type="component" value="Unassembled WGS sequence"/>
</dbReference>
<organism evidence="5 6">
    <name type="scientific">Legionella lansingensis</name>
    <dbReference type="NCBI Taxonomy" id="45067"/>
    <lineage>
        <taxon>Bacteria</taxon>
        <taxon>Pseudomonadati</taxon>
        <taxon>Pseudomonadota</taxon>
        <taxon>Gammaproteobacteria</taxon>
        <taxon>Legionellales</taxon>
        <taxon>Legionellaceae</taxon>
        <taxon>Legionella</taxon>
    </lineage>
</organism>
<dbReference type="EMBL" id="LNYI01000012">
    <property type="protein sequence ID" value="KTD23602.1"/>
    <property type="molecule type" value="Genomic_DNA"/>
</dbReference>
<name>A0A0W0VU72_9GAMM</name>
<comment type="caution">
    <text evidence="5">The sequence shown here is derived from an EMBL/GenBank/DDBJ whole genome shotgun (WGS) entry which is preliminary data.</text>
</comment>
<evidence type="ECO:0000256" key="3">
    <source>
        <dbReference type="ARBA" id="ARBA00032446"/>
    </source>
</evidence>
<dbReference type="RefSeq" id="WP_028372712.1">
    <property type="nucleotide sequence ID" value="NZ_CAAAJD010000006.1"/>
</dbReference>
<dbReference type="eggNOG" id="COG1214">
    <property type="taxonomic scope" value="Bacteria"/>
</dbReference>